<evidence type="ECO:0000313" key="1">
    <source>
        <dbReference type="EMBL" id="ROI10442.1"/>
    </source>
</evidence>
<dbReference type="InterPro" id="IPR014710">
    <property type="entry name" value="RmlC-like_jellyroll"/>
</dbReference>
<evidence type="ECO:0000313" key="2">
    <source>
        <dbReference type="Proteomes" id="UP000270224"/>
    </source>
</evidence>
<dbReference type="AlphaFoldDB" id="A0A3N0WZF0"/>
<dbReference type="OrthoDB" id="2585681at2"/>
<reference evidence="2" key="2">
    <citation type="submission" date="2018-11" db="EMBL/GenBank/DDBJ databases">
        <title>Proposal to divide the Flavobacteriaceae and reorganize its genera based on Amino Acid Identity values calculated from whole genome sequences.</title>
        <authorList>
            <person name="Nicholson A.C."/>
            <person name="Gulvik C.A."/>
            <person name="Whitney A.M."/>
            <person name="Humrighouse B.W."/>
            <person name="Bell M."/>
            <person name="Holmens B."/>
            <person name="Steigerwalt A."/>
            <person name="Villarma A."/>
            <person name="Sheth M."/>
            <person name="Batra D."/>
            <person name="Pryor J."/>
            <person name="Bernardet J.-F."/>
            <person name="Hugo C."/>
            <person name="Kampfer P."/>
            <person name="Newman J."/>
            <person name="Mcquiston J.R."/>
        </authorList>
    </citation>
    <scope>NUCLEOTIDE SEQUENCE [LARGE SCALE GENOMIC DNA]</scope>
    <source>
        <strain evidence="2">H3056</strain>
    </source>
</reference>
<dbReference type="RefSeq" id="WP_123264534.1">
    <property type="nucleotide sequence ID" value="NZ_RJUG01000001.1"/>
</dbReference>
<dbReference type="SUPFAM" id="SSF51182">
    <property type="entry name" value="RmlC-like cupins"/>
    <property type="match status" value="1"/>
</dbReference>
<dbReference type="InterPro" id="IPR011051">
    <property type="entry name" value="RmlC_Cupin_sf"/>
</dbReference>
<proteinExistence type="predicted"/>
<dbReference type="Proteomes" id="UP000270224">
    <property type="component" value="Unassembled WGS sequence"/>
</dbReference>
<evidence type="ECO:0008006" key="3">
    <source>
        <dbReference type="Google" id="ProtNLM"/>
    </source>
</evidence>
<comment type="caution">
    <text evidence="1">The sequence shown here is derived from an EMBL/GenBank/DDBJ whole genome shotgun (WGS) entry which is preliminary data.</text>
</comment>
<gene>
    <name evidence="1" type="ORF">EGI11_00610</name>
</gene>
<dbReference type="EMBL" id="RJUG01000001">
    <property type="protein sequence ID" value="ROI10442.1"/>
    <property type="molecule type" value="Genomic_DNA"/>
</dbReference>
<sequence length="92" mass="10350">MGQKVYYNGVYGEQSIKLVREIINIIPLDDVFSKSGYSIKSHAHRNLFQIFVLEKGKIELLANNEKYSVSKPSVLAIPQSVLHGLEFEPGSK</sequence>
<accession>A0A3N0WZF0</accession>
<protein>
    <recommendedName>
        <fullName evidence="3">Cupin domain-containing protein</fullName>
    </recommendedName>
</protein>
<organism evidence="1 2">
    <name type="scientific">Kaistella daneshvariae</name>
    <dbReference type="NCBI Taxonomy" id="2487074"/>
    <lineage>
        <taxon>Bacteria</taxon>
        <taxon>Pseudomonadati</taxon>
        <taxon>Bacteroidota</taxon>
        <taxon>Flavobacteriia</taxon>
        <taxon>Flavobacteriales</taxon>
        <taxon>Weeksellaceae</taxon>
        <taxon>Chryseobacterium group</taxon>
        <taxon>Kaistella</taxon>
    </lineage>
</organism>
<name>A0A3N0WZF0_9FLAO</name>
<dbReference type="Gene3D" id="2.60.120.10">
    <property type="entry name" value="Jelly Rolls"/>
    <property type="match status" value="1"/>
</dbReference>
<reference evidence="2" key="1">
    <citation type="submission" date="2018-11" db="EMBL/GenBank/DDBJ databases">
        <title>Proposal to divide the Flavobacteriaceae and reorganize its genera based on Amino Acid Identity values calculated from whole genome sequences.</title>
        <authorList>
            <person name="Nicholson A.C."/>
            <person name="Gulvik C.A."/>
            <person name="Whitney A.M."/>
            <person name="Humrighouse B.W."/>
            <person name="Bell M."/>
            <person name="Holmes B."/>
            <person name="Steigerwalt A."/>
            <person name="Villarma A."/>
            <person name="Sheth M."/>
            <person name="Batra D."/>
            <person name="Pryor J."/>
            <person name="Bernardet J.-F."/>
            <person name="Hugo C."/>
            <person name="Kampfer P."/>
            <person name="Newman J."/>
            <person name="Mcquiston J.R."/>
        </authorList>
    </citation>
    <scope>NUCLEOTIDE SEQUENCE [LARGE SCALE GENOMIC DNA]</scope>
    <source>
        <strain evidence="2">H3056</strain>
    </source>
</reference>